<feature type="coiled-coil region" evidence="5">
    <location>
        <begin position="807"/>
        <end position="876"/>
    </location>
</feature>
<dbReference type="Proteomes" id="UP000823401">
    <property type="component" value="Unassembled WGS sequence"/>
</dbReference>
<sequence>MSSSMGKKSLKNSLMFRSSSLLVVAGLALMANSQDVKAQDDAVVTESIVEEVVVFEEALPVVEEVVEEETAVIEEDEAVLDEVVEGDVISEAIESAIVEEVEAEESTDKVDDASETIIEAESDDNMQFENSIEVDVTEELKPVENLSTEVAEDKLVATSFETQNSPEAVTSGQKQFPEHNSQTAKNIADQRDYEFAEHLKNNGFDPNKPEVFYEYLESLDVELQQTQVLEENLSDLYGKYDTLWWNNQISAEEYNTFLSAYHTKVYDYQNQRYTLNDRVNSFSYIQSNLDYYNNLIQGLETVEIIENVSPDEETRLFNENYQKLKGSQSTVQNNISTIDAEITDIRELLNENSLSIESMEDYLIQMGSKRNEKSELESELSSIHNNMSSYERFISYIPGEYNSPWPEDPVEEEFSWEDYFNNVPSHNSEVGQILDEFRDKLIDNHLKNNGLEEIQFDEYLTNIEDIRNQIESNNEQRLELDNLKQLYHDNYYYKGLLTSQEYYLLEDSISQLIWDIDSQSSDLHSKLDSFNALVNNFDRFNSYINLLIEENILEDAEVEGSNNFDDVYLNYKELINSNIKQSNSIQLEIDNLTNQLKENIFTSDDAEKILKQITQKQAEISSLNTERYKLEDKINKFDTIKNYLPIDEAPEEPEEETTSWTEYFKNPPIHNSTIGQKLGEIRNQGIVDYLENLGIEADSFNDYLISIDEMTRDVEVYNQEISKLYTMMNDYNNKAYAREITWDDYYIIQDAIQNKIWVNENKRNELDSELNRFNNLVNRYDEFNRYIDFLIDQNILEDIDHESNNSFDELYLSNNELLNLNNNLQNQLNTELAELYSQLVENIYSPEAIDRLVDEINQKKYEINTLNNEYNELQSIIHMFQTIRNYVPVEELPEAPEEDPEENPEEDGRTPWAEYFKNTPVHNSEIGQKLANARDQQIEYYLRNLGVEEENLEEFFAMMDDIYSQVDYYSKENTRLSKLREDYYQKYSYGIIDWQEYQLIQQAIESMSMNNYFNSDKLISEYSYFQNMIWTFDSYNSRIAFLIEENILEDLENEGSNSIEEVQQHYKDQLSEQISVRNNLNNELNIIFKGLDSNNLPQEILDSILNQITQKQNEIYSMNAEIDSTQQVLNKLNEIKSYLADGPGNTVEEPENPEQPNEEPENPEQPIEEPEEERTSLFDYFNNPPIHNSQTGQNIAEKRDYELAKALEELGITVDNMEETLLVFDEKQNLIDRYEMELDNLYEIMNSLYGRNPYDENELNYMNTVIDGMFAKIENYNNKINSLNLELNAMNKIKVDFDNYNKIIELLDEGQQSDEPWLTDEVLRFNQLHQFYQNQLDELSNIKFNLKQELSNLLDQAETIDLTDEGNWILFNQINEKNSEIENIDNSISLTEGQLDNLEVINKYLPENYQGVEFDDENDESERNTFVSHYIQYTPKLPDVYIPTTDLKVGEIRIVSMGREGRVLVTHAPVNPSKGQWDSEILFEKVIEEATATIIEYGVAEVDEEVDSPDDEGVVLPGDNEDEDSEVIDDTPDEEENGDPEETEDEEIPDEDEDDNSDEASEGENSSNNSDPSEDDKDEETETDNNNVGGSPIVKPNNPSNGGTPTPNAPDVTEGSEVDEDDDSETSGKSDSDANDSLDLDSLFPEEVSINHSGVMLPQTGENNSNLWFAGSAAAVLLGLGLITSRKEETE</sequence>
<evidence type="ECO:0000256" key="4">
    <source>
        <dbReference type="ARBA" id="ARBA00023088"/>
    </source>
</evidence>
<evidence type="ECO:0000259" key="8">
    <source>
        <dbReference type="PROSITE" id="PS50847"/>
    </source>
</evidence>
<feature type="compositionally biased region" description="Acidic residues" evidence="6">
    <location>
        <begin position="1572"/>
        <end position="1583"/>
    </location>
</feature>
<accession>A0ABS0LLX5</accession>
<evidence type="ECO:0000256" key="5">
    <source>
        <dbReference type="SAM" id="Coils"/>
    </source>
</evidence>
<dbReference type="NCBIfam" id="TIGR01167">
    <property type="entry name" value="LPXTG_anchor"/>
    <property type="match status" value="1"/>
</dbReference>
<proteinExistence type="predicted"/>
<keyword evidence="4" id="KW-0572">Peptidoglycan-anchor</keyword>
<feature type="coiled-coil region" evidence="5">
    <location>
        <begin position="1329"/>
        <end position="1356"/>
    </location>
</feature>
<evidence type="ECO:0000313" key="10">
    <source>
        <dbReference type="Proteomes" id="UP000823401"/>
    </source>
</evidence>
<keyword evidence="1" id="KW-0134">Cell wall</keyword>
<feature type="signal peptide" evidence="7">
    <location>
        <begin position="1"/>
        <end position="38"/>
    </location>
</feature>
<feature type="coiled-coil region" evidence="5">
    <location>
        <begin position="1224"/>
        <end position="1293"/>
    </location>
</feature>
<keyword evidence="5" id="KW-0175">Coiled coil</keyword>
<feature type="compositionally biased region" description="Acidic residues" evidence="6">
    <location>
        <begin position="1501"/>
        <end position="1562"/>
    </location>
</feature>
<evidence type="ECO:0000256" key="6">
    <source>
        <dbReference type="SAM" id="MobiDB-lite"/>
    </source>
</evidence>
<dbReference type="InterPro" id="IPR019931">
    <property type="entry name" value="LPXTG_anchor"/>
</dbReference>
<evidence type="ECO:0000256" key="3">
    <source>
        <dbReference type="ARBA" id="ARBA00022729"/>
    </source>
</evidence>
<keyword evidence="2" id="KW-0964">Secreted</keyword>
<evidence type="ECO:0000256" key="7">
    <source>
        <dbReference type="SAM" id="SignalP"/>
    </source>
</evidence>
<keyword evidence="10" id="KW-1185">Reference proteome</keyword>
<evidence type="ECO:0000256" key="2">
    <source>
        <dbReference type="ARBA" id="ARBA00022525"/>
    </source>
</evidence>
<feature type="compositionally biased region" description="Low complexity" evidence="6">
    <location>
        <begin position="1596"/>
        <end position="1613"/>
    </location>
</feature>
<keyword evidence="3 7" id="KW-0732">Signal</keyword>
<feature type="coiled-coil region" evidence="5">
    <location>
        <begin position="606"/>
        <end position="633"/>
    </location>
</feature>
<evidence type="ECO:0000313" key="9">
    <source>
        <dbReference type="EMBL" id="MBG9979247.1"/>
    </source>
</evidence>
<reference evidence="9 10" key="1">
    <citation type="submission" date="2020-07" db="EMBL/GenBank/DDBJ databases">
        <title>Facklamia lactis sp. nov., isolated from raw milk.</title>
        <authorList>
            <person name="Doll E.V."/>
            <person name="Huptas C."/>
            <person name="Staib L."/>
            <person name="Wenning M."/>
            <person name="Scherer S."/>
        </authorList>
    </citation>
    <scope>NUCLEOTIDE SEQUENCE [LARGE SCALE GENOMIC DNA]</scope>
    <source>
        <strain evidence="9 10">DSM 104272</strain>
    </source>
</reference>
<dbReference type="RefSeq" id="WP_197105273.1">
    <property type="nucleotide sequence ID" value="NZ_JACCEL010000038.1"/>
</dbReference>
<feature type="coiled-coil region" evidence="5">
    <location>
        <begin position="456"/>
        <end position="486"/>
    </location>
</feature>
<feature type="region of interest" description="Disordered" evidence="6">
    <location>
        <begin position="1500"/>
        <end position="1641"/>
    </location>
</feature>
<feature type="compositionally biased region" description="Acidic residues" evidence="6">
    <location>
        <begin position="1148"/>
        <end position="1172"/>
    </location>
</feature>
<gene>
    <name evidence="9" type="ORF">HYQ42_10710</name>
</gene>
<dbReference type="EMBL" id="JACCEL010000038">
    <property type="protein sequence ID" value="MBG9979247.1"/>
    <property type="molecule type" value="Genomic_DNA"/>
</dbReference>
<feature type="domain" description="Gram-positive cocci surface proteins LPxTG" evidence="8">
    <location>
        <begin position="1657"/>
        <end position="1691"/>
    </location>
</feature>
<protein>
    <submittedName>
        <fullName evidence="9">LPXTG cell wall anchor domain-containing protein</fullName>
    </submittedName>
</protein>
<dbReference type="PROSITE" id="PS50847">
    <property type="entry name" value="GRAM_POS_ANCHORING"/>
    <property type="match status" value="1"/>
</dbReference>
<evidence type="ECO:0000256" key="1">
    <source>
        <dbReference type="ARBA" id="ARBA00022512"/>
    </source>
</evidence>
<feature type="compositionally biased region" description="Acidic residues" evidence="6">
    <location>
        <begin position="1614"/>
        <end position="1625"/>
    </location>
</feature>
<organism evidence="9 10">
    <name type="scientific">Ruoffia tabacinasalis</name>
    <dbReference type="NCBI Taxonomy" id="87458"/>
    <lineage>
        <taxon>Bacteria</taxon>
        <taxon>Bacillati</taxon>
        <taxon>Bacillota</taxon>
        <taxon>Bacilli</taxon>
        <taxon>Lactobacillales</taxon>
        <taxon>Aerococcaceae</taxon>
        <taxon>Ruoffia</taxon>
    </lineage>
</organism>
<name>A0ABS0LLX5_9LACT</name>
<comment type="caution">
    <text evidence="9">The sequence shown here is derived from an EMBL/GenBank/DDBJ whole genome shotgun (WGS) entry which is preliminary data.</text>
</comment>
<feature type="region of interest" description="Disordered" evidence="6">
    <location>
        <begin position="1139"/>
        <end position="1174"/>
    </location>
</feature>
<feature type="chain" id="PRO_5047211920" evidence="7">
    <location>
        <begin position="39"/>
        <end position="1691"/>
    </location>
</feature>